<sequence length="704" mass="79181">MASHKNLQYADTKEKPFHCTLCPKSFTRKDLLTRHDRLTHSSSQPREVSYAAATPNITDPRQSVSQGPRGLDAPTVLNPSDTSQSGSSQPLMPSQDLQNLHESSHYLDCVGLPLAAASLPLFDLYCWQMTPKPLNETTNSETVEARTDSTERQAPDLLTFGSRLPSLQPEDRKIEPEPSSKSRAFRTVTQACRENILQYLENFQHLTPGSFTLPSRHALSRFVAGYFIGFHEHYPMIHVPSFQPETTSVDLLLSMAALGAQYCREPEQGLKLFQVAKAVTLARIKLQGGPEPSSGATMHASSPNSARRGEESPQKGLPIEILQCLILFVAISTWFENREIAQEAFSVLSFLAFFIREDGLECPAHHADMAWEEWVMRETIDRTNLIGFCFFNLYTILFSIPPSILSSEINICLPSTEKEWRAESAAEWERVRTKQPRFQEAMRNLFDFQEAGSEGHTHFSSLGGYLLIHGVIQNIWLLQHTPQVVPGRPTLPTEEVEAFERALKRWSGRWERNRESSLDPVGPHGPVPFNSTALLRLAYIRINTEGDTVQSLRSWNPSQIALALHRSPPVQRSGRLTRAALHCAHALSVPIKLGINYVAHTQMMYWSIQHAICALESVSLLSNWLQIVTLPGTELAPDERKVLDFVLQMVAEAQDDVHQAPQRLSTTVVRLWAKLFRPDSVWQMVGLVGRVLEAYADLLEKDDL</sequence>
<dbReference type="PROSITE" id="PS00028">
    <property type="entry name" value="ZINC_FINGER_C2H2_1"/>
    <property type="match status" value="1"/>
</dbReference>
<feature type="compositionally biased region" description="Polar residues" evidence="8">
    <location>
        <begin position="77"/>
        <end position="95"/>
    </location>
</feature>
<name>A0ABQ8G0H3_9PEZI</name>
<feature type="domain" description="C2H2-type" evidence="9">
    <location>
        <begin position="17"/>
        <end position="45"/>
    </location>
</feature>
<keyword evidence="3" id="KW-0677">Repeat</keyword>
<accession>A0ABQ8G0H3</accession>
<keyword evidence="6" id="KW-0539">Nucleus</keyword>
<evidence type="ECO:0000256" key="3">
    <source>
        <dbReference type="ARBA" id="ARBA00022737"/>
    </source>
</evidence>
<evidence type="ECO:0000256" key="7">
    <source>
        <dbReference type="PROSITE-ProRule" id="PRU00042"/>
    </source>
</evidence>
<evidence type="ECO:0000313" key="11">
    <source>
        <dbReference type="Proteomes" id="UP000774617"/>
    </source>
</evidence>
<keyword evidence="4 7" id="KW-0863">Zinc-finger</keyword>
<feature type="region of interest" description="Disordered" evidence="8">
    <location>
        <begin position="37"/>
        <end position="95"/>
    </location>
</feature>
<evidence type="ECO:0000313" key="10">
    <source>
        <dbReference type="EMBL" id="KAH7038993.1"/>
    </source>
</evidence>
<dbReference type="Gene3D" id="3.30.160.60">
    <property type="entry name" value="Classic Zinc Finger"/>
    <property type="match status" value="1"/>
</dbReference>
<dbReference type="Pfam" id="PF04082">
    <property type="entry name" value="Fungal_trans"/>
    <property type="match status" value="1"/>
</dbReference>
<feature type="compositionally biased region" description="Polar residues" evidence="8">
    <location>
        <begin position="294"/>
        <end position="305"/>
    </location>
</feature>
<feature type="region of interest" description="Disordered" evidence="8">
    <location>
        <begin position="161"/>
        <end position="182"/>
    </location>
</feature>
<keyword evidence="2" id="KW-0479">Metal-binding</keyword>
<evidence type="ECO:0000256" key="4">
    <source>
        <dbReference type="ARBA" id="ARBA00022771"/>
    </source>
</evidence>
<evidence type="ECO:0000256" key="2">
    <source>
        <dbReference type="ARBA" id="ARBA00022723"/>
    </source>
</evidence>
<evidence type="ECO:0000256" key="5">
    <source>
        <dbReference type="ARBA" id="ARBA00022833"/>
    </source>
</evidence>
<proteinExistence type="predicted"/>
<dbReference type="EMBL" id="JAGTJR010000031">
    <property type="protein sequence ID" value="KAH7038993.1"/>
    <property type="molecule type" value="Genomic_DNA"/>
</dbReference>
<protein>
    <submittedName>
        <fullName evidence="10">C2H2 transcription factor</fullName>
    </submittedName>
</protein>
<evidence type="ECO:0000259" key="9">
    <source>
        <dbReference type="PROSITE" id="PS50157"/>
    </source>
</evidence>
<reference evidence="10 11" key="1">
    <citation type="journal article" date="2021" name="Nat. Commun.">
        <title>Genetic determinants of endophytism in the Arabidopsis root mycobiome.</title>
        <authorList>
            <person name="Mesny F."/>
            <person name="Miyauchi S."/>
            <person name="Thiergart T."/>
            <person name="Pickel B."/>
            <person name="Atanasova L."/>
            <person name="Karlsson M."/>
            <person name="Huettel B."/>
            <person name="Barry K.W."/>
            <person name="Haridas S."/>
            <person name="Chen C."/>
            <person name="Bauer D."/>
            <person name="Andreopoulos W."/>
            <person name="Pangilinan J."/>
            <person name="LaButti K."/>
            <person name="Riley R."/>
            <person name="Lipzen A."/>
            <person name="Clum A."/>
            <person name="Drula E."/>
            <person name="Henrissat B."/>
            <person name="Kohler A."/>
            <person name="Grigoriev I.V."/>
            <person name="Martin F.M."/>
            <person name="Hacquard S."/>
        </authorList>
    </citation>
    <scope>NUCLEOTIDE SEQUENCE [LARGE SCALE GENOMIC DNA]</scope>
    <source>
        <strain evidence="10 11">MPI-SDFR-AT-0080</strain>
    </source>
</reference>
<dbReference type="InterPro" id="IPR036236">
    <property type="entry name" value="Znf_C2H2_sf"/>
</dbReference>
<feature type="compositionally biased region" description="Basic and acidic residues" evidence="8">
    <location>
        <begin position="169"/>
        <end position="180"/>
    </location>
</feature>
<organism evidence="10 11">
    <name type="scientific">Macrophomina phaseolina</name>
    <dbReference type="NCBI Taxonomy" id="35725"/>
    <lineage>
        <taxon>Eukaryota</taxon>
        <taxon>Fungi</taxon>
        <taxon>Dikarya</taxon>
        <taxon>Ascomycota</taxon>
        <taxon>Pezizomycotina</taxon>
        <taxon>Dothideomycetes</taxon>
        <taxon>Dothideomycetes incertae sedis</taxon>
        <taxon>Botryosphaeriales</taxon>
        <taxon>Botryosphaeriaceae</taxon>
        <taxon>Macrophomina</taxon>
    </lineage>
</organism>
<dbReference type="CDD" id="cd12148">
    <property type="entry name" value="fungal_TF_MHR"/>
    <property type="match status" value="1"/>
</dbReference>
<dbReference type="SUPFAM" id="SSF57667">
    <property type="entry name" value="beta-beta-alpha zinc fingers"/>
    <property type="match status" value="1"/>
</dbReference>
<dbReference type="PROSITE" id="PS50157">
    <property type="entry name" value="ZINC_FINGER_C2H2_2"/>
    <property type="match status" value="1"/>
</dbReference>
<feature type="region of interest" description="Disordered" evidence="8">
    <location>
        <begin position="287"/>
        <end position="314"/>
    </location>
</feature>
<dbReference type="Proteomes" id="UP000774617">
    <property type="component" value="Unassembled WGS sequence"/>
</dbReference>
<evidence type="ECO:0000256" key="1">
    <source>
        <dbReference type="ARBA" id="ARBA00004123"/>
    </source>
</evidence>
<keyword evidence="5" id="KW-0862">Zinc</keyword>
<gene>
    <name evidence="10" type="ORF">B0J12DRAFT_713089</name>
</gene>
<evidence type="ECO:0000256" key="6">
    <source>
        <dbReference type="ARBA" id="ARBA00023242"/>
    </source>
</evidence>
<dbReference type="InterPro" id="IPR007219">
    <property type="entry name" value="XnlR_reg_dom"/>
</dbReference>
<comment type="subcellular location">
    <subcellularLocation>
        <location evidence="1">Nucleus</location>
    </subcellularLocation>
</comment>
<dbReference type="InterPro" id="IPR013087">
    <property type="entry name" value="Znf_C2H2_type"/>
</dbReference>
<keyword evidence="11" id="KW-1185">Reference proteome</keyword>
<dbReference type="PANTHER" id="PTHR40626:SF25">
    <property type="entry name" value="TRANSCRIPTION FACTOR, PUTATIVE (AFU_ORTHOLOGUE AFUA_3G02070)-RELATED"/>
    <property type="match status" value="1"/>
</dbReference>
<dbReference type="InterPro" id="IPR051059">
    <property type="entry name" value="VerF-like"/>
</dbReference>
<comment type="caution">
    <text evidence="10">The sequence shown here is derived from an EMBL/GenBank/DDBJ whole genome shotgun (WGS) entry which is preliminary data.</text>
</comment>
<feature type="compositionally biased region" description="Polar residues" evidence="8">
    <location>
        <begin position="55"/>
        <end position="66"/>
    </location>
</feature>
<evidence type="ECO:0000256" key="8">
    <source>
        <dbReference type="SAM" id="MobiDB-lite"/>
    </source>
</evidence>
<dbReference type="PANTHER" id="PTHR40626">
    <property type="entry name" value="MIP31509P"/>
    <property type="match status" value="1"/>
</dbReference>